<accession>A0ACC0C6N6</accession>
<organism evidence="1 2">
    <name type="scientific">Catharanthus roseus</name>
    <name type="common">Madagascar periwinkle</name>
    <name type="synonym">Vinca rosea</name>
    <dbReference type="NCBI Taxonomy" id="4058"/>
    <lineage>
        <taxon>Eukaryota</taxon>
        <taxon>Viridiplantae</taxon>
        <taxon>Streptophyta</taxon>
        <taxon>Embryophyta</taxon>
        <taxon>Tracheophyta</taxon>
        <taxon>Spermatophyta</taxon>
        <taxon>Magnoliopsida</taxon>
        <taxon>eudicotyledons</taxon>
        <taxon>Gunneridae</taxon>
        <taxon>Pentapetalae</taxon>
        <taxon>asterids</taxon>
        <taxon>lamiids</taxon>
        <taxon>Gentianales</taxon>
        <taxon>Apocynaceae</taxon>
        <taxon>Rauvolfioideae</taxon>
        <taxon>Vinceae</taxon>
        <taxon>Catharanthinae</taxon>
        <taxon>Catharanthus</taxon>
    </lineage>
</organism>
<evidence type="ECO:0000313" key="1">
    <source>
        <dbReference type="EMBL" id="KAI5680456.1"/>
    </source>
</evidence>
<comment type="caution">
    <text evidence="1">The sequence shown here is derived from an EMBL/GenBank/DDBJ whole genome shotgun (WGS) entry which is preliminary data.</text>
</comment>
<keyword evidence="2" id="KW-1185">Reference proteome</keyword>
<dbReference type="Proteomes" id="UP001060085">
    <property type="component" value="Linkage Group LG01"/>
</dbReference>
<name>A0ACC0C6N6_CATRO</name>
<reference evidence="2" key="1">
    <citation type="journal article" date="2023" name="Nat. Plants">
        <title>Single-cell RNA sequencing provides a high-resolution roadmap for understanding the multicellular compartmentation of specialized metabolism.</title>
        <authorList>
            <person name="Sun S."/>
            <person name="Shen X."/>
            <person name="Li Y."/>
            <person name="Li Y."/>
            <person name="Wang S."/>
            <person name="Li R."/>
            <person name="Zhang H."/>
            <person name="Shen G."/>
            <person name="Guo B."/>
            <person name="Wei J."/>
            <person name="Xu J."/>
            <person name="St-Pierre B."/>
            <person name="Chen S."/>
            <person name="Sun C."/>
        </authorList>
    </citation>
    <scope>NUCLEOTIDE SEQUENCE [LARGE SCALE GENOMIC DNA]</scope>
</reference>
<sequence>MAERQSLDQQHAPDSQSPSALKDDMITCVMALEAALLPCLPARELQAIDRSPHPSHQIDVERHARDFMEAAKKLQLHFISLQREDQPTKAEMLKKEIVMMEEELKMKNELIDQQAKLIQGWREELKDQLDKHNAELERV</sequence>
<gene>
    <name evidence="1" type="ORF">M9H77_01683</name>
</gene>
<dbReference type="EMBL" id="CM044701">
    <property type="protein sequence ID" value="KAI5680456.1"/>
    <property type="molecule type" value="Genomic_DNA"/>
</dbReference>
<evidence type="ECO:0000313" key="2">
    <source>
        <dbReference type="Proteomes" id="UP001060085"/>
    </source>
</evidence>
<proteinExistence type="predicted"/>
<protein>
    <submittedName>
        <fullName evidence="1">Uncharacterized protein</fullName>
    </submittedName>
</protein>